<evidence type="ECO:0000256" key="4">
    <source>
        <dbReference type="ARBA" id="ARBA00022722"/>
    </source>
</evidence>
<keyword evidence="3" id="KW-0548">Nucleotidyltransferase</keyword>
<comment type="caution">
    <text evidence="10">The sequence shown here is derived from an EMBL/GenBank/DDBJ whole genome shotgun (WGS) entry which is preliminary data.</text>
</comment>
<evidence type="ECO:0000256" key="2">
    <source>
        <dbReference type="ARBA" id="ARBA00022679"/>
    </source>
</evidence>
<keyword evidence="4" id="KW-0540">Nuclease</keyword>
<sequence>MAILIVIIVKQKGVDIRLCIDYRLVNDLTQLMVYPMPLINELLEDLNGASWYCSLDMAKWLRMPFGLKNAPQIYQRLLDNALYGFLRIPQGAGTEETEDLFTMGEPDVKSGPSVLGRRSYIDDTLIPDDSWNTLCAKVERLFDVCDYWNLSISACRKVDYLGHRVSDQRLEAHPKDLQSLVDLPLPTTLKAMQSFLGSLNYYGRFIEDYAVYALILYELQEVDFNDCRCRSRTGDSGVTKAEDEGKWFRAQVDFAMLNNKIATAPILRHFDPSKEAVIIVYASERAVFASLVQDHGGILMPVTFTSRTLKANELNYITVEKEVLALLRIMETCFTMLVTRPLKVLTRHSTLEWLVGSTGLQGRLGNWAALLSQ</sequence>
<evidence type="ECO:0000256" key="7">
    <source>
        <dbReference type="ARBA" id="ARBA00022801"/>
    </source>
</evidence>
<dbReference type="GO" id="GO:0004190">
    <property type="term" value="F:aspartic-type endopeptidase activity"/>
    <property type="evidence" value="ECO:0007669"/>
    <property type="project" value="UniProtKB-KW"/>
</dbReference>
<keyword evidence="2" id="KW-0808">Transferase</keyword>
<dbReference type="PANTHER" id="PTHR33064:SF37">
    <property type="entry name" value="RIBONUCLEASE H"/>
    <property type="match status" value="1"/>
</dbReference>
<keyword evidence="5" id="KW-0064">Aspartyl protease</keyword>
<name>A0AAU9L1D8_9STRA</name>
<dbReference type="SUPFAM" id="SSF56672">
    <property type="entry name" value="DNA/RNA polymerases"/>
    <property type="match status" value="1"/>
</dbReference>
<dbReference type="AlphaFoldDB" id="A0AAU9L1D8"/>
<dbReference type="GO" id="GO:0003964">
    <property type="term" value="F:RNA-directed DNA polymerase activity"/>
    <property type="evidence" value="ECO:0007669"/>
    <property type="project" value="UniProtKB-KW"/>
</dbReference>
<evidence type="ECO:0000259" key="9">
    <source>
        <dbReference type="Pfam" id="PF17917"/>
    </source>
</evidence>
<evidence type="ECO:0000256" key="6">
    <source>
        <dbReference type="ARBA" id="ARBA00022759"/>
    </source>
</evidence>
<dbReference type="CDD" id="cd01647">
    <property type="entry name" value="RT_LTR"/>
    <property type="match status" value="1"/>
</dbReference>
<feature type="domain" description="Reverse transcriptase RNase H-like" evidence="9">
    <location>
        <begin position="271"/>
        <end position="372"/>
    </location>
</feature>
<dbReference type="InterPro" id="IPR043128">
    <property type="entry name" value="Rev_trsase/Diguanyl_cyclase"/>
</dbReference>
<dbReference type="GO" id="GO:0004519">
    <property type="term" value="F:endonuclease activity"/>
    <property type="evidence" value="ECO:0007669"/>
    <property type="project" value="UniProtKB-KW"/>
</dbReference>
<evidence type="ECO:0000256" key="3">
    <source>
        <dbReference type="ARBA" id="ARBA00022695"/>
    </source>
</evidence>
<accession>A0AAU9L1D8</accession>
<evidence type="ECO:0000313" key="10">
    <source>
        <dbReference type="EMBL" id="CAH0479779.1"/>
    </source>
</evidence>
<evidence type="ECO:0000256" key="8">
    <source>
        <dbReference type="ARBA" id="ARBA00022918"/>
    </source>
</evidence>
<dbReference type="EMBL" id="CAKKTJ010000320">
    <property type="protein sequence ID" value="CAH0479779.1"/>
    <property type="molecule type" value="Genomic_DNA"/>
</dbReference>
<dbReference type="PANTHER" id="PTHR33064">
    <property type="entry name" value="POL PROTEIN"/>
    <property type="match status" value="1"/>
</dbReference>
<dbReference type="InterPro" id="IPR041373">
    <property type="entry name" value="RT_RNaseH"/>
</dbReference>
<keyword evidence="7" id="KW-0378">Hydrolase</keyword>
<dbReference type="InterPro" id="IPR043502">
    <property type="entry name" value="DNA/RNA_pol_sf"/>
</dbReference>
<gene>
    <name evidence="10" type="ORF">PBS003_LOCUS6413</name>
</gene>
<keyword evidence="6" id="KW-0255">Endonuclease</keyword>
<keyword evidence="1" id="KW-0645">Protease</keyword>
<protein>
    <recommendedName>
        <fullName evidence="9">Reverse transcriptase RNase H-like domain-containing protein</fullName>
    </recommendedName>
</protein>
<dbReference type="GO" id="GO:0006508">
    <property type="term" value="P:proteolysis"/>
    <property type="evidence" value="ECO:0007669"/>
    <property type="project" value="UniProtKB-KW"/>
</dbReference>
<dbReference type="Proteomes" id="UP001160483">
    <property type="component" value="Unassembled WGS sequence"/>
</dbReference>
<dbReference type="InterPro" id="IPR051320">
    <property type="entry name" value="Viral_Replic_Matur_Polypro"/>
</dbReference>
<evidence type="ECO:0000256" key="1">
    <source>
        <dbReference type="ARBA" id="ARBA00022670"/>
    </source>
</evidence>
<dbReference type="Gene3D" id="3.30.70.270">
    <property type="match status" value="2"/>
</dbReference>
<keyword evidence="8" id="KW-0695">RNA-directed DNA polymerase</keyword>
<proteinExistence type="predicted"/>
<evidence type="ECO:0000313" key="11">
    <source>
        <dbReference type="Proteomes" id="UP001160483"/>
    </source>
</evidence>
<organism evidence="10 11">
    <name type="scientific">Peronospora belbahrii</name>
    <dbReference type="NCBI Taxonomy" id="622444"/>
    <lineage>
        <taxon>Eukaryota</taxon>
        <taxon>Sar</taxon>
        <taxon>Stramenopiles</taxon>
        <taxon>Oomycota</taxon>
        <taxon>Peronosporomycetes</taxon>
        <taxon>Peronosporales</taxon>
        <taxon>Peronosporaceae</taxon>
        <taxon>Peronospora</taxon>
    </lineage>
</organism>
<evidence type="ECO:0000256" key="5">
    <source>
        <dbReference type="ARBA" id="ARBA00022750"/>
    </source>
</evidence>
<dbReference type="Pfam" id="PF17917">
    <property type="entry name" value="RT_RNaseH"/>
    <property type="match status" value="1"/>
</dbReference>
<reference evidence="10" key="1">
    <citation type="submission" date="2021-11" db="EMBL/GenBank/DDBJ databases">
        <authorList>
            <person name="Islam A."/>
            <person name="Islam S."/>
            <person name="Flora M.S."/>
            <person name="Rahman M."/>
            <person name="Ziaur R.M."/>
            <person name="Epstein J.H."/>
            <person name="Hassan M."/>
            <person name="Klassen M."/>
            <person name="Woodard K."/>
            <person name="Webb A."/>
            <person name="Webby R.J."/>
            <person name="El Zowalaty M.E."/>
        </authorList>
    </citation>
    <scope>NUCLEOTIDE SEQUENCE</scope>
    <source>
        <strain evidence="10">Pbs3</strain>
    </source>
</reference>